<dbReference type="GO" id="GO:0016020">
    <property type="term" value="C:membrane"/>
    <property type="evidence" value="ECO:0007669"/>
    <property type="project" value="InterPro"/>
</dbReference>
<feature type="domain" description="4Fe-4S ferredoxin-type" evidence="6">
    <location>
        <begin position="84"/>
        <end position="113"/>
    </location>
</feature>
<dbReference type="PANTHER" id="PTHR10849">
    <property type="entry name" value="NADH DEHYDROGENASE UBIQUINONE IRON-SULFUR PROTEIN 8, MITOCHONDRIAL"/>
    <property type="match status" value="1"/>
</dbReference>
<dbReference type="InterPro" id="IPR017900">
    <property type="entry name" value="4Fe4S_Fe_S_CS"/>
</dbReference>
<evidence type="ECO:0000313" key="7">
    <source>
        <dbReference type="EMBL" id="HGM58817.1"/>
    </source>
</evidence>
<protein>
    <submittedName>
        <fullName evidence="7">4Fe-4S dicluster domain-containing protein</fullName>
    </submittedName>
</protein>
<dbReference type="GO" id="GO:0009060">
    <property type="term" value="P:aerobic respiration"/>
    <property type="evidence" value="ECO:0007669"/>
    <property type="project" value="TreeGrafter"/>
</dbReference>
<keyword evidence="1" id="KW-0004">4Fe-4S</keyword>
<dbReference type="PANTHER" id="PTHR10849:SF35">
    <property type="entry name" value="FORMATE HYDROGENLYASE SUBUNIT 6-RELATED"/>
    <property type="match status" value="1"/>
</dbReference>
<dbReference type="AlphaFoldDB" id="A0A7C4DB28"/>
<evidence type="ECO:0000256" key="2">
    <source>
        <dbReference type="ARBA" id="ARBA00022723"/>
    </source>
</evidence>
<organism evidence="7">
    <name type="scientific">Staphylothermus marinus</name>
    <dbReference type="NCBI Taxonomy" id="2280"/>
    <lineage>
        <taxon>Archaea</taxon>
        <taxon>Thermoproteota</taxon>
        <taxon>Thermoprotei</taxon>
        <taxon>Desulfurococcales</taxon>
        <taxon>Desulfurococcaceae</taxon>
        <taxon>Staphylothermus</taxon>
    </lineage>
</organism>
<evidence type="ECO:0000313" key="8">
    <source>
        <dbReference type="EMBL" id="HGU64918.1"/>
    </source>
</evidence>
<evidence type="ECO:0000256" key="1">
    <source>
        <dbReference type="ARBA" id="ARBA00022485"/>
    </source>
</evidence>
<dbReference type="SUPFAM" id="SSF54862">
    <property type="entry name" value="4Fe-4S ferredoxins"/>
    <property type="match status" value="1"/>
</dbReference>
<reference evidence="7" key="1">
    <citation type="journal article" date="2020" name="mSystems">
        <title>Genome- and Community-Level Interaction Insights into Carbon Utilization and Element Cycling Functions of Hydrothermarchaeota in Hydrothermal Sediment.</title>
        <authorList>
            <person name="Zhou Z."/>
            <person name="Liu Y."/>
            <person name="Xu W."/>
            <person name="Pan J."/>
            <person name="Luo Z.H."/>
            <person name="Li M."/>
        </authorList>
    </citation>
    <scope>NUCLEOTIDE SEQUENCE [LARGE SCALE GENOMIC DNA]</scope>
    <source>
        <strain evidence="8">SpSt-622</strain>
        <strain evidence="7">SpSt-642</strain>
    </source>
</reference>
<feature type="domain" description="4Fe-4S ferredoxin-type" evidence="6">
    <location>
        <begin position="41"/>
        <end position="70"/>
    </location>
</feature>
<dbReference type="PROSITE" id="PS00198">
    <property type="entry name" value="4FE4S_FER_1"/>
    <property type="match status" value="2"/>
</dbReference>
<keyword evidence="4" id="KW-0408">Iron</keyword>
<dbReference type="GO" id="GO:0051539">
    <property type="term" value="F:4 iron, 4 sulfur cluster binding"/>
    <property type="evidence" value="ECO:0007669"/>
    <property type="project" value="UniProtKB-KW"/>
</dbReference>
<dbReference type="Pfam" id="PF12838">
    <property type="entry name" value="Fer4_7"/>
    <property type="match status" value="1"/>
</dbReference>
<dbReference type="PROSITE" id="PS51379">
    <property type="entry name" value="4FE4S_FER_2"/>
    <property type="match status" value="2"/>
</dbReference>
<evidence type="ECO:0000256" key="3">
    <source>
        <dbReference type="ARBA" id="ARBA00022737"/>
    </source>
</evidence>
<keyword evidence="5" id="KW-0411">Iron-sulfur</keyword>
<proteinExistence type="predicted"/>
<dbReference type="EMBL" id="DTAN01000067">
    <property type="protein sequence ID" value="HGU64918.1"/>
    <property type="molecule type" value="Genomic_DNA"/>
</dbReference>
<evidence type="ECO:0000259" key="6">
    <source>
        <dbReference type="PROSITE" id="PS51379"/>
    </source>
</evidence>
<dbReference type="GO" id="GO:0003954">
    <property type="term" value="F:NADH dehydrogenase activity"/>
    <property type="evidence" value="ECO:0007669"/>
    <property type="project" value="TreeGrafter"/>
</dbReference>
<evidence type="ECO:0000256" key="4">
    <source>
        <dbReference type="ARBA" id="ARBA00023004"/>
    </source>
</evidence>
<gene>
    <name evidence="8" type="ORF">ENT92_01700</name>
    <name evidence="7" type="ORF">ENU14_04455</name>
</gene>
<dbReference type="Gene3D" id="3.30.70.3270">
    <property type="match status" value="1"/>
</dbReference>
<comment type="caution">
    <text evidence="7">The sequence shown here is derived from an EMBL/GenBank/DDBJ whole genome shotgun (WGS) entry which is preliminary data.</text>
</comment>
<keyword evidence="2" id="KW-0479">Metal-binding</keyword>
<dbReference type="InterPro" id="IPR010226">
    <property type="entry name" value="NADH_quinone_OxRdtase_chainI"/>
</dbReference>
<dbReference type="GO" id="GO:0046872">
    <property type="term" value="F:metal ion binding"/>
    <property type="evidence" value="ECO:0007669"/>
    <property type="project" value="UniProtKB-KW"/>
</dbReference>
<evidence type="ECO:0000256" key="5">
    <source>
        <dbReference type="ARBA" id="ARBA00023014"/>
    </source>
</evidence>
<keyword evidence="3" id="KW-0677">Repeat</keyword>
<accession>A0A7C4DB28</accession>
<sequence length="139" mass="15863">MKRKKSGKPGLINIILRNFISKPATIQYPFQQTVIEKDYRGRHYPDLNKCTGCSLCKIECPADAIEMVSIPGEYIVPRINPRRIYPVINYFRCVYCYRCVTICPVDAYITTNDHRLVSEKMINSSEYSLSTISKGGGSE</sequence>
<name>A0A7C4DB28_STAMA</name>
<dbReference type="InterPro" id="IPR017896">
    <property type="entry name" value="4Fe4S_Fe-S-bd"/>
</dbReference>
<dbReference type="EMBL" id="DTBJ01000033">
    <property type="protein sequence ID" value="HGM58817.1"/>
    <property type="molecule type" value="Genomic_DNA"/>
</dbReference>